<dbReference type="AlphaFoldDB" id="A0A081RYJ6"/>
<name>A0A081RYJ6_PHOTE</name>
<proteinExistence type="predicted"/>
<comment type="caution">
    <text evidence="1">The sequence shown here is derived from an EMBL/GenBank/DDBJ whole genome shotgun (WGS) entry which is preliminary data.</text>
</comment>
<dbReference type="EMBL" id="JGVH01000023">
    <property type="protein sequence ID" value="KER03749.1"/>
    <property type="molecule type" value="Genomic_DNA"/>
</dbReference>
<protein>
    <submittedName>
        <fullName evidence="1">Uncharacterized protein</fullName>
    </submittedName>
</protein>
<feature type="non-terminal residue" evidence="1">
    <location>
        <position position="38"/>
    </location>
</feature>
<evidence type="ECO:0000313" key="2">
    <source>
        <dbReference type="Proteomes" id="UP000028002"/>
    </source>
</evidence>
<organism evidence="1 2">
    <name type="scientific">Photorhabdus temperata subsp. temperata Meg1</name>
    <dbReference type="NCBI Taxonomy" id="1393735"/>
    <lineage>
        <taxon>Bacteria</taxon>
        <taxon>Pseudomonadati</taxon>
        <taxon>Pseudomonadota</taxon>
        <taxon>Gammaproteobacteria</taxon>
        <taxon>Enterobacterales</taxon>
        <taxon>Morganellaceae</taxon>
        <taxon>Photorhabdus</taxon>
    </lineage>
</organism>
<reference evidence="1 2" key="1">
    <citation type="submission" date="2014-03" db="EMBL/GenBank/DDBJ databases">
        <title>Draft Genome of Photorhabdus temperata Meg1.</title>
        <authorList>
            <person name="Hurst S.G.IV."/>
            <person name="Morris K."/>
            <person name="Thomas K."/>
            <person name="Tisa L.S."/>
        </authorList>
    </citation>
    <scope>NUCLEOTIDE SEQUENCE [LARGE SCALE GENOMIC DNA]</scope>
    <source>
        <strain evidence="1 2">Meg1</strain>
    </source>
</reference>
<sequence length="38" mass="4433">MKNKYSLNEEEISLFKESVAGTKCINQDTVLHPPRRKK</sequence>
<dbReference type="Proteomes" id="UP000028002">
    <property type="component" value="Unassembled WGS sequence"/>
</dbReference>
<evidence type="ECO:0000313" key="1">
    <source>
        <dbReference type="EMBL" id="KER03749.1"/>
    </source>
</evidence>
<gene>
    <name evidence="1" type="ORF">MEG1DRAFT_01551</name>
</gene>
<accession>A0A081RYJ6</accession>